<dbReference type="AlphaFoldDB" id="A0A553N8Y2"/>
<dbReference type="GO" id="GO:0000922">
    <property type="term" value="C:spindle pole"/>
    <property type="evidence" value="ECO:0007669"/>
    <property type="project" value="InterPro"/>
</dbReference>
<feature type="region of interest" description="Disordered" evidence="1">
    <location>
        <begin position="11"/>
        <end position="32"/>
    </location>
</feature>
<dbReference type="PANTHER" id="PTHR21616">
    <property type="entry name" value="CENTROSOME SPINDLE POLE ASSOCIATED PROTEIN"/>
    <property type="match status" value="1"/>
</dbReference>
<evidence type="ECO:0008006" key="4">
    <source>
        <dbReference type="Google" id="ProtNLM"/>
    </source>
</evidence>
<name>A0A553N8Y2_TIGCA</name>
<evidence type="ECO:0000313" key="2">
    <source>
        <dbReference type="EMBL" id="TRY61898.1"/>
    </source>
</evidence>
<dbReference type="PANTHER" id="PTHR21616:SF2">
    <property type="entry name" value="CENTROSOME AND SPINDLE POLE-ASSOCIATED PROTEIN 1"/>
    <property type="match status" value="1"/>
</dbReference>
<feature type="compositionally biased region" description="Basic and acidic residues" evidence="1">
    <location>
        <begin position="379"/>
        <end position="392"/>
    </location>
</feature>
<feature type="compositionally biased region" description="Polar residues" evidence="1">
    <location>
        <begin position="640"/>
        <end position="649"/>
    </location>
</feature>
<feature type="region of interest" description="Disordered" evidence="1">
    <location>
        <begin position="188"/>
        <end position="222"/>
    </location>
</feature>
<feature type="region of interest" description="Disordered" evidence="1">
    <location>
        <begin position="258"/>
        <end position="353"/>
    </location>
</feature>
<proteinExistence type="predicted"/>
<evidence type="ECO:0000313" key="3">
    <source>
        <dbReference type="Proteomes" id="UP000318571"/>
    </source>
</evidence>
<evidence type="ECO:0000256" key="1">
    <source>
        <dbReference type="SAM" id="MobiDB-lite"/>
    </source>
</evidence>
<feature type="compositionally biased region" description="Basic and acidic residues" evidence="1">
    <location>
        <begin position="486"/>
        <end position="586"/>
    </location>
</feature>
<accession>A0A553N8Y2</accession>
<dbReference type="GO" id="GO:0032467">
    <property type="term" value="P:positive regulation of cytokinesis"/>
    <property type="evidence" value="ECO:0007669"/>
    <property type="project" value="InterPro"/>
</dbReference>
<dbReference type="GO" id="GO:0005813">
    <property type="term" value="C:centrosome"/>
    <property type="evidence" value="ECO:0007669"/>
    <property type="project" value="InterPro"/>
</dbReference>
<comment type="caution">
    <text evidence="2">The sequence shown here is derived from an EMBL/GenBank/DDBJ whole genome shotgun (WGS) entry which is preliminary data.</text>
</comment>
<feature type="region of interest" description="Disordered" evidence="1">
    <location>
        <begin position="379"/>
        <end position="668"/>
    </location>
</feature>
<gene>
    <name evidence="2" type="ORF">TCAL_04417</name>
</gene>
<organism evidence="2 3">
    <name type="scientific">Tigriopus californicus</name>
    <name type="common">Marine copepod</name>
    <dbReference type="NCBI Taxonomy" id="6832"/>
    <lineage>
        <taxon>Eukaryota</taxon>
        <taxon>Metazoa</taxon>
        <taxon>Ecdysozoa</taxon>
        <taxon>Arthropoda</taxon>
        <taxon>Crustacea</taxon>
        <taxon>Multicrustacea</taxon>
        <taxon>Hexanauplia</taxon>
        <taxon>Copepoda</taxon>
        <taxon>Harpacticoida</taxon>
        <taxon>Harpacticidae</taxon>
        <taxon>Tigriopus</taxon>
    </lineage>
</organism>
<dbReference type="GO" id="GO:0005874">
    <property type="term" value="C:microtubule"/>
    <property type="evidence" value="ECO:0007669"/>
    <property type="project" value="InterPro"/>
</dbReference>
<feature type="compositionally biased region" description="Basic and acidic residues" evidence="1">
    <location>
        <begin position="650"/>
        <end position="660"/>
    </location>
</feature>
<keyword evidence="3" id="KW-1185">Reference proteome</keyword>
<feature type="compositionally biased region" description="Polar residues" evidence="1">
    <location>
        <begin position="199"/>
        <end position="220"/>
    </location>
</feature>
<reference evidence="2 3" key="1">
    <citation type="journal article" date="2018" name="Nat. Ecol. Evol.">
        <title>Genomic signatures of mitonuclear coevolution across populations of Tigriopus californicus.</title>
        <authorList>
            <person name="Barreto F.S."/>
            <person name="Watson E.T."/>
            <person name="Lima T.G."/>
            <person name="Willett C.S."/>
            <person name="Edmands S."/>
            <person name="Li W."/>
            <person name="Burton R.S."/>
        </authorList>
    </citation>
    <scope>NUCLEOTIDE SEQUENCE [LARGE SCALE GENOMIC DNA]</scope>
    <source>
        <strain evidence="2 3">San Diego</strain>
    </source>
</reference>
<dbReference type="EMBL" id="VCGU01000459">
    <property type="protein sequence ID" value="TRY61898.1"/>
    <property type="molecule type" value="Genomic_DNA"/>
</dbReference>
<dbReference type="InterPro" id="IPR026708">
    <property type="entry name" value="CSPP1"/>
</dbReference>
<feature type="compositionally biased region" description="Polar residues" evidence="1">
    <location>
        <begin position="307"/>
        <end position="322"/>
    </location>
</feature>
<sequence>MVRTYYQNNASSLGGTFGGGGDEPKYGRRASSKRSEFAVSDLDSLSSPSLRSFTKRAPHELSNQRLSNTNYGPEKYQNTSVLCCDHCTLKAHSPRPSFGNPGTTLEPFVPRSVPGTISPGNVFILPTIPQYQVAPSGLSLGGLNLGLCQGCHHVYGQNQKKVRSWKHLIMEGNGQHGSMDFEIQARTNNMRSDPGGSNGIKSSTSDGHLSRNNRSHSLPHNSYDDFDMRMGLTELTGTVRLIDKRQLQRLQNVTDDNIMDESDYSGGGHYLPEPGTSTPLELDEFARKSWSAPQDNGFNGSGDIFKGQNNLESSRGQSQHSVTNHHRYQQQPPPEPPTQNNRRRGQGPPSKSAYRRELEQQMKEQQVRKDHENKQIRAEKFGMDQDPMDHLHGRNGTTKSDRSGGYSPSLIEGQQRRARRGGNEPPPAQSGGSRADMVMQMAEERARRERDKKDDGRDWWEKRKEPDHFGESPTKPHPAQRARQQPKQDRMSYEDELKAQIEDRKRRDEEEKRKEREEDEKLERRLREQQEKMNAEIQEEKARKRQKEEANAKRQEEMSRKKREMEAQVERARKEAADLKFKEKKAAAKLANQAAREQTPSPEPTEEFVPFRSDSPPIPAMRGKAGLPPSGAPNDDSEAIANQLSTMRQQLDRQQEEHDSVWNGLVEV</sequence>
<dbReference type="Proteomes" id="UP000318571">
    <property type="component" value="Chromosome 8"/>
</dbReference>
<protein>
    <recommendedName>
        <fullName evidence="4">CCDC66 domain-containing protein</fullName>
    </recommendedName>
</protein>
<dbReference type="STRING" id="6832.A0A553N8Y2"/>
<feature type="compositionally biased region" description="Basic and acidic residues" evidence="1">
    <location>
        <begin position="442"/>
        <end position="470"/>
    </location>
</feature>